<evidence type="ECO:0000313" key="3">
    <source>
        <dbReference type="Proteomes" id="UP000664167"/>
    </source>
</evidence>
<dbReference type="EMBL" id="JAFLRJ010000099">
    <property type="protein sequence ID" value="MBO0512408.1"/>
    <property type="molecule type" value="Genomic_DNA"/>
</dbReference>
<dbReference type="AlphaFoldDB" id="A0A939F698"/>
<proteinExistence type="predicted"/>
<gene>
    <name evidence="2" type="ORF">J0695_11400</name>
</gene>
<name>A0A939F698_9ACTN</name>
<dbReference type="Proteomes" id="UP000664167">
    <property type="component" value="Unassembled WGS sequence"/>
</dbReference>
<evidence type="ECO:0000256" key="1">
    <source>
        <dbReference type="SAM" id="Coils"/>
    </source>
</evidence>
<evidence type="ECO:0000313" key="2">
    <source>
        <dbReference type="EMBL" id="MBO0512408.1"/>
    </source>
</evidence>
<feature type="coiled-coil region" evidence="1">
    <location>
        <begin position="54"/>
        <end position="81"/>
    </location>
</feature>
<organism evidence="2 3">
    <name type="scientific">Streptomyces beijiangensis</name>
    <dbReference type="NCBI Taxonomy" id="163361"/>
    <lineage>
        <taxon>Bacteria</taxon>
        <taxon>Bacillati</taxon>
        <taxon>Actinomycetota</taxon>
        <taxon>Actinomycetes</taxon>
        <taxon>Kitasatosporales</taxon>
        <taxon>Streptomycetaceae</taxon>
        <taxon>Streptomyces</taxon>
    </lineage>
</organism>
<comment type="caution">
    <text evidence="2">The sequence shown here is derived from an EMBL/GenBank/DDBJ whole genome shotgun (WGS) entry which is preliminary data.</text>
</comment>
<keyword evidence="1" id="KW-0175">Coiled coil</keyword>
<sequence>MADRTESGLLHLVGRARDGKLLLAEGDALDEGVRRLVAERDQARRSAGGQTGAIRALHRRLNAAEEAIAEAEKRAQAGEGIRSLVADLHHPMRFGGLIVCELCSTWDGSRFHGLITAHPCRTVNVLNQSQAAA</sequence>
<keyword evidence="3" id="KW-1185">Reference proteome</keyword>
<accession>A0A939F698</accession>
<protein>
    <submittedName>
        <fullName evidence="2">Uncharacterized protein</fullName>
    </submittedName>
</protein>
<dbReference type="RefSeq" id="WP_206961801.1">
    <property type="nucleotide sequence ID" value="NZ_BAAAJJ010000002.1"/>
</dbReference>
<reference evidence="2" key="1">
    <citation type="submission" date="2021-03" db="EMBL/GenBank/DDBJ databases">
        <title>Streptomyces poriferae sp. nov., a novel marine sponge-derived Actinobacteria species with anti-MRSA activity.</title>
        <authorList>
            <person name="Sandoval-Powers M."/>
            <person name="Kralova S."/>
            <person name="Nguyen G.-S."/>
            <person name="Fawwal D."/>
            <person name="Degnes K."/>
            <person name="Klinkenberg G."/>
            <person name="Sletta H."/>
            <person name="Wentzel A."/>
            <person name="Liles M.R."/>
        </authorList>
    </citation>
    <scope>NUCLEOTIDE SEQUENCE</scope>
    <source>
        <strain evidence="2">DSM 41794</strain>
    </source>
</reference>